<feature type="non-terminal residue" evidence="2">
    <location>
        <position position="113"/>
    </location>
</feature>
<feature type="domain" description="NAD-dependent epimerase/dehydratase" evidence="1">
    <location>
        <begin position="3"/>
        <end position="113"/>
    </location>
</feature>
<accession>A0A7V5LKG4</accession>
<dbReference type="Proteomes" id="UP000886111">
    <property type="component" value="Unassembled WGS sequence"/>
</dbReference>
<dbReference type="EMBL" id="DRTD01000689">
    <property type="protein sequence ID" value="HHE55945.1"/>
    <property type="molecule type" value="Genomic_DNA"/>
</dbReference>
<dbReference type="InterPro" id="IPR051783">
    <property type="entry name" value="NAD(P)-dependent_oxidoreduct"/>
</dbReference>
<gene>
    <name evidence="2" type="ORF">ENL21_09195</name>
</gene>
<dbReference type="GO" id="GO:0005737">
    <property type="term" value="C:cytoplasm"/>
    <property type="evidence" value="ECO:0007669"/>
    <property type="project" value="TreeGrafter"/>
</dbReference>
<reference evidence="2" key="1">
    <citation type="journal article" date="2020" name="mSystems">
        <title>Genome- and Community-Level Interaction Insights into Carbon Utilization and Element Cycling Functions of Hydrothermarchaeota in Hydrothermal Sediment.</title>
        <authorList>
            <person name="Zhou Z."/>
            <person name="Liu Y."/>
            <person name="Xu W."/>
            <person name="Pan J."/>
            <person name="Luo Z.H."/>
            <person name="Li M."/>
        </authorList>
    </citation>
    <scope>NUCLEOTIDE SEQUENCE [LARGE SCALE GENOMIC DNA]</scope>
    <source>
        <strain evidence="2">HyVt-76</strain>
    </source>
</reference>
<dbReference type="AlphaFoldDB" id="A0A7V5LKG4"/>
<proteinExistence type="predicted"/>
<dbReference type="Pfam" id="PF01370">
    <property type="entry name" value="Epimerase"/>
    <property type="match status" value="1"/>
</dbReference>
<sequence length="113" mass="12625">MKVFLTGATGFVGSHLAELIINNGHQIRALLRTTSNLRWIADLNLETFYAKLDNANALLKGLQDVDVVIHAAALTKALKNEDYYRVNFEGTKNLIDVIIENELPVKRFVLISS</sequence>
<dbReference type="SUPFAM" id="SSF51735">
    <property type="entry name" value="NAD(P)-binding Rossmann-fold domains"/>
    <property type="match status" value="1"/>
</dbReference>
<evidence type="ECO:0000313" key="2">
    <source>
        <dbReference type="EMBL" id="HHE55945.1"/>
    </source>
</evidence>
<dbReference type="PANTHER" id="PTHR48079:SF6">
    <property type="entry name" value="NAD(P)-BINDING DOMAIN-CONTAINING PROTEIN-RELATED"/>
    <property type="match status" value="1"/>
</dbReference>
<dbReference type="Gene3D" id="3.40.50.720">
    <property type="entry name" value="NAD(P)-binding Rossmann-like Domain"/>
    <property type="match status" value="1"/>
</dbReference>
<dbReference type="InterPro" id="IPR036291">
    <property type="entry name" value="NAD(P)-bd_dom_sf"/>
</dbReference>
<dbReference type="PANTHER" id="PTHR48079">
    <property type="entry name" value="PROTEIN YEEZ"/>
    <property type="match status" value="1"/>
</dbReference>
<organism evidence="2">
    <name type="scientific">Caldithrix abyssi</name>
    <dbReference type="NCBI Taxonomy" id="187145"/>
    <lineage>
        <taxon>Bacteria</taxon>
        <taxon>Pseudomonadati</taxon>
        <taxon>Calditrichota</taxon>
        <taxon>Calditrichia</taxon>
        <taxon>Calditrichales</taxon>
        <taxon>Calditrichaceae</taxon>
        <taxon>Caldithrix</taxon>
    </lineage>
</organism>
<evidence type="ECO:0000259" key="1">
    <source>
        <dbReference type="Pfam" id="PF01370"/>
    </source>
</evidence>
<dbReference type="InterPro" id="IPR001509">
    <property type="entry name" value="Epimerase_deHydtase"/>
</dbReference>
<protein>
    <submittedName>
        <fullName evidence="2">NAD-dependent epimerase/dehydratase family protein</fullName>
    </submittedName>
</protein>
<comment type="caution">
    <text evidence="2">The sequence shown here is derived from an EMBL/GenBank/DDBJ whole genome shotgun (WGS) entry which is preliminary data.</text>
</comment>
<name>A0A7V5LKG4_CALAY</name>
<dbReference type="GO" id="GO:0004029">
    <property type="term" value="F:aldehyde dehydrogenase (NAD+) activity"/>
    <property type="evidence" value="ECO:0007669"/>
    <property type="project" value="TreeGrafter"/>
</dbReference>